<evidence type="ECO:0000256" key="1">
    <source>
        <dbReference type="SAM" id="MobiDB-lite"/>
    </source>
</evidence>
<evidence type="ECO:0000313" key="4">
    <source>
        <dbReference type="Proteomes" id="UP000663855"/>
    </source>
</evidence>
<dbReference type="EMBL" id="CAJOBH010120297">
    <property type="protein sequence ID" value="CAF4708065.1"/>
    <property type="molecule type" value="Genomic_DNA"/>
</dbReference>
<name>A0A814YFT8_9BILA</name>
<organism evidence="2 4">
    <name type="scientific">Rotaria magnacalcarata</name>
    <dbReference type="NCBI Taxonomy" id="392030"/>
    <lineage>
        <taxon>Eukaryota</taxon>
        <taxon>Metazoa</taxon>
        <taxon>Spiralia</taxon>
        <taxon>Gnathifera</taxon>
        <taxon>Rotifera</taxon>
        <taxon>Eurotatoria</taxon>
        <taxon>Bdelloidea</taxon>
        <taxon>Philodinida</taxon>
        <taxon>Philodinidae</taxon>
        <taxon>Rotaria</taxon>
    </lineage>
</organism>
<sequence>MASKANKNRDDGPTLSSSISYSPYNLRRNQPQAGVIAKRTKSVKSKKKNSLGTTRVSTNNTTSSTPQVTLNVSQLSSSEDEQLDECSETVEMECSDNEQTPRKVQNIEEVKNNKASVWEHFDQLDENVYMCQLYYK</sequence>
<feature type="compositionally biased region" description="Polar residues" evidence="1">
    <location>
        <begin position="14"/>
        <end position="32"/>
    </location>
</feature>
<dbReference type="Proteomes" id="UP000681967">
    <property type="component" value="Unassembled WGS sequence"/>
</dbReference>
<feature type="compositionally biased region" description="Basic residues" evidence="1">
    <location>
        <begin position="38"/>
        <end position="49"/>
    </location>
</feature>
<proteinExistence type="predicted"/>
<evidence type="ECO:0000313" key="3">
    <source>
        <dbReference type="EMBL" id="CAF4708065.1"/>
    </source>
</evidence>
<dbReference type="Proteomes" id="UP000663855">
    <property type="component" value="Unassembled WGS sequence"/>
</dbReference>
<evidence type="ECO:0000313" key="2">
    <source>
        <dbReference type="EMBL" id="CAF1228415.1"/>
    </source>
</evidence>
<reference evidence="2" key="1">
    <citation type="submission" date="2021-02" db="EMBL/GenBank/DDBJ databases">
        <authorList>
            <person name="Nowell W R."/>
        </authorList>
    </citation>
    <scope>NUCLEOTIDE SEQUENCE</scope>
</reference>
<dbReference type="EMBL" id="CAJNOV010005863">
    <property type="protein sequence ID" value="CAF1228415.1"/>
    <property type="molecule type" value="Genomic_DNA"/>
</dbReference>
<accession>A0A814YFT8</accession>
<dbReference type="AlphaFoldDB" id="A0A814YFT8"/>
<protein>
    <submittedName>
        <fullName evidence="2">Uncharacterized protein</fullName>
    </submittedName>
</protein>
<comment type="caution">
    <text evidence="2">The sequence shown here is derived from an EMBL/GenBank/DDBJ whole genome shotgun (WGS) entry which is preliminary data.</text>
</comment>
<feature type="non-terminal residue" evidence="2">
    <location>
        <position position="136"/>
    </location>
</feature>
<feature type="compositionally biased region" description="Low complexity" evidence="1">
    <location>
        <begin position="53"/>
        <end position="69"/>
    </location>
</feature>
<gene>
    <name evidence="3" type="ORF">BYL167_LOCUS44365</name>
    <name evidence="2" type="ORF">CJN711_LOCUS13368</name>
</gene>
<feature type="region of interest" description="Disordered" evidence="1">
    <location>
        <begin position="1"/>
        <end position="79"/>
    </location>
</feature>